<name>A0A8H5BTH0_9AGAR</name>
<reference evidence="2 3" key="1">
    <citation type="journal article" date="2020" name="ISME J.">
        <title>Uncovering the hidden diversity of litter-decomposition mechanisms in mushroom-forming fungi.</title>
        <authorList>
            <person name="Floudas D."/>
            <person name="Bentzer J."/>
            <person name="Ahren D."/>
            <person name="Johansson T."/>
            <person name="Persson P."/>
            <person name="Tunlid A."/>
        </authorList>
    </citation>
    <scope>NUCLEOTIDE SEQUENCE [LARGE SCALE GENOMIC DNA]</scope>
    <source>
        <strain evidence="2 3">CBS 101986</strain>
    </source>
</reference>
<sequence length="364" mass="40519">MTASPTFINATSVPTTLPNPLTPMAFLPPDVARQVTVLAYVFVGTTSILIWDVLCHLKDDYRLLTQHRINLPMVVYFVARLFNLMYLIGYMVANTAPIGNCSIVIRVIQASFTIAIPASEMLFFLHVRAVYIQNRPAVWFFTFLWLCTIASSLMPVFSTTYTSIGSTEYCITNGSLPLYDTEAAVVPLVNDSVLFGALALRMLRSSYQERTLKGDIRAMVFGDHIPLFSRALLQNGQAYFLSTVFLNLGTVILYYNDALPLAYRAILAFPSVLLMNIMASRIYRNTKLGRFNSTPTLPVQSALSSSMLYGQKNGYAGTRPMVVPLVSVVTTQTLFRDSQWASDDARTLTSTPNSSKNFDLEALR</sequence>
<keyword evidence="3" id="KW-1185">Reference proteome</keyword>
<keyword evidence="1" id="KW-1133">Transmembrane helix</keyword>
<evidence type="ECO:0000313" key="3">
    <source>
        <dbReference type="Proteomes" id="UP000567179"/>
    </source>
</evidence>
<feature type="transmembrane region" description="Helical" evidence="1">
    <location>
        <begin position="69"/>
        <end position="91"/>
    </location>
</feature>
<keyword evidence="1" id="KW-0812">Transmembrane</keyword>
<feature type="transmembrane region" description="Helical" evidence="1">
    <location>
        <begin position="103"/>
        <end position="125"/>
    </location>
</feature>
<protein>
    <recommendedName>
        <fullName evidence="4">Transmembrane protein</fullName>
    </recommendedName>
</protein>
<evidence type="ECO:0000313" key="2">
    <source>
        <dbReference type="EMBL" id="KAF5329254.1"/>
    </source>
</evidence>
<feature type="transmembrane region" description="Helical" evidence="1">
    <location>
        <begin position="238"/>
        <end position="255"/>
    </location>
</feature>
<feature type="transmembrane region" description="Helical" evidence="1">
    <location>
        <begin position="261"/>
        <end position="283"/>
    </location>
</feature>
<dbReference type="EMBL" id="JAACJJ010000002">
    <property type="protein sequence ID" value="KAF5329254.1"/>
    <property type="molecule type" value="Genomic_DNA"/>
</dbReference>
<dbReference type="OrthoDB" id="3038990at2759"/>
<feature type="transmembrane region" description="Helical" evidence="1">
    <location>
        <begin position="137"/>
        <end position="157"/>
    </location>
</feature>
<evidence type="ECO:0008006" key="4">
    <source>
        <dbReference type="Google" id="ProtNLM"/>
    </source>
</evidence>
<gene>
    <name evidence="2" type="ORF">D9619_009376</name>
</gene>
<feature type="transmembrane region" description="Helical" evidence="1">
    <location>
        <begin position="37"/>
        <end position="57"/>
    </location>
</feature>
<dbReference type="Proteomes" id="UP000567179">
    <property type="component" value="Unassembled WGS sequence"/>
</dbReference>
<keyword evidence="1" id="KW-0472">Membrane</keyword>
<feature type="transmembrane region" description="Helical" evidence="1">
    <location>
        <begin position="184"/>
        <end position="203"/>
    </location>
</feature>
<evidence type="ECO:0000256" key="1">
    <source>
        <dbReference type="SAM" id="Phobius"/>
    </source>
</evidence>
<accession>A0A8H5BTH0</accession>
<dbReference type="AlphaFoldDB" id="A0A8H5BTH0"/>
<proteinExistence type="predicted"/>
<comment type="caution">
    <text evidence="2">The sequence shown here is derived from an EMBL/GenBank/DDBJ whole genome shotgun (WGS) entry which is preliminary data.</text>
</comment>
<organism evidence="2 3">
    <name type="scientific">Psilocybe cf. subviscida</name>
    <dbReference type="NCBI Taxonomy" id="2480587"/>
    <lineage>
        <taxon>Eukaryota</taxon>
        <taxon>Fungi</taxon>
        <taxon>Dikarya</taxon>
        <taxon>Basidiomycota</taxon>
        <taxon>Agaricomycotina</taxon>
        <taxon>Agaricomycetes</taxon>
        <taxon>Agaricomycetidae</taxon>
        <taxon>Agaricales</taxon>
        <taxon>Agaricineae</taxon>
        <taxon>Strophariaceae</taxon>
        <taxon>Psilocybe</taxon>
    </lineage>
</organism>